<dbReference type="HOGENOM" id="CLU_3232266_0_0_9"/>
<dbReference type="AlphaFoldDB" id="C0B6A6"/>
<comment type="caution">
    <text evidence="1">The sequence shown here is derived from an EMBL/GenBank/DDBJ whole genome shotgun (WGS) entry which is preliminary data.</text>
</comment>
<evidence type="ECO:0000313" key="1">
    <source>
        <dbReference type="EMBL" id="EEG91046.1"/>
    </source>
</evidence>
<dbReference type="EMBL" id="ABVR01000035">
    <property type="protein sequence ID" value="EEG91046.1"/>
    <property type="molecule type" value="Genomic_DNA"/>
</dbReference>
<sequence>MSIRLHMQSNRNGFRMADILEDFKEFQTGRLLLRGRRLAVTKI</sequence>
<evidence type="ECO:0000313" key="2">
    <source>
        <dbReference type="Proteomes" id="UP000003793"/>
    </source>
</evidence>
<reference evidence="1 2" key="2">
    <citation type="submission" date="2009-03" db="EMBL/GenBank/DDBJ databases">
        <title>Draft genome sequence of Coprococcus comes (ATCC 27758).</title>
        <authorList>
            <person name="Sudarsanam P."/>
            <person name="Ley R."/>
            <person name="Guruge J."/>
            <person name="Turnbaugh P.J."/>
            <person name="Mahowald M."/>
            <person name="Liep D."/>
            <person name="Gordon J."/>
        </authorList>
    </citation>
    <scope>NUCLEOTIDE SEQUENCE [LARGE SCALE GENOMIC DNA]</scope>
    <source>
        <strain evidence="1 2">ATCC 27758</strain>
    </source>
</reference>
<gene>
    <name evidence="1" type="ORF">COPCOM_00678</name>
</gene>
<accession>C0B6A6</accession>
<dbReference type="Proteomes" id="UP000003793">
    <property type="component" value="Unassembled WGS sequence"/>
</dbReference>
<proteinExistence type="predicted"/>
<name>C0B6A6_9FIRM</name>
<organism evidence="1 2">
    <name type="scientific">Coprococcus comes ATCC 27758</name>
    <dbReference type="NCBI Taxonomy" id="470146"/>
    <lineage>
        <taxon>Bacteria</taxon>
        <taxon>Bacillati</taxon>
        <taxon>Bacillota</taxon>
        <taxon>Clostridia</taxon>
        <taxon>Lachnospirales</taxon>
        <taxon>Lachnospiraceae</taxon>
        <taxon>Coprococcus</taxon>
    </lineage>
</organism>
<protein>
    <submittedName>
        <fullName evidence="1">Uncharacterized protein</fullName>
    </submittedName>
</protein>
<reference evidence="1 2" key="1">
    <citation type="submission" date="2009-02" db="EMBL/GenBank/DDBJ databases">
        <authorList>
            <person name="Fulton L."/>
            <person name="Clifton S."/>
            <person name="Fulton B."/>
            <person name="Xu J."/>
            <person name="Minx P."/>
            <person name="Pepin K.H."/>
            <person name="Johnson M."/>
            <person name="Bhonagiri V."/>
            <person name="Nash W.E."/>
            <person name="Mardis E.R."/>
            <person name="Wilson R.K."/>
        </authorList>
    </citation>
    <scope>NUCLEOTIDE SEQUENCE [LARGE SCALE GENOMIC DNA]</scope>
    <source>
        <strain evidence="1 2">ATCC 27758</strain>
    </source>
</reference>